<organism evidence="1 2">
    <name type="scientific">Variovorax ginsengisoli</name>
    <dbReference type="NCBI Taxonomy" id="363844"/>
    <lineage>
        <taxon>Bacteria</taxon>
        <taxon>Pseudomonadati</taxon>
        <taxon>Pseudomonadota</taxon>
        <taxon>Betaproteobacteria</taxon>
        <taxon>Burkholderiales</taxon>
        <taxon>Comamonadaceae</taxon>
        <taxon>Variovorax</taxon>
    </lineage>
</organism>
<evidence type="ECO:0000313" key="2">
    <source>
        <dbReference type="Proteomes" id="UP001169027"/>
    </source>
</evidence>
<proteinExistence type="predicted"/>
<name>A0ABT8S7F9_9BURK</name>
<dbReference type="Proteomes" id="UP001169027">
    <property type="component" value="Unassembled WGS sequence"/>
</dbReference>
<dbReference type="EMBL" id="JAUKVY010000016">
    <property type="protein sequence ID" value="MDO1534854.1"/>
    <property type="molecule type" value="Genomic_DNA"/>
</dbReference>
<protein>
    <recommendedName>
        <fullName evidence="3">Antitoxin Xre/MbcA/ParS-like toxin-binding domain-containing protein</fullName>
    </recommendedName>
</protein>
<reference evidence="1" key="1">
    <citation type="submission" date="2023-06" db="EMBL/GenBank/DDBJ databases">
        <authorList>
            <person name="Jiang Y."/>
            <person name="Liu Q."/>
        </authorList>
    </citation>
    <scope>NUCLEOTIDE SEQUENCE</scope>
    <source>
        <strain evidence="1">CGMCC 1.12090</strain>
    </source>
</reference>
<dbReference type="RefSeq" id="WP_301812616.1">
    <property type="nucleotide sequence ID" value="NZ_JAUJZH010000016.1"/>
</dbReference>
<gene>
    <name evidence="1" type="ORF">Q2T77_21405</name>
</gene>
<accession>A0ABT8S7F9</accession>
<evidence type="ECO:0000313" key="1">
    <source>
        <dbReference type="EMBL" id="MDO1534854.1"/>
    </source>
</evidence>
<comment type="caution">
    <text evidence="1">The sequence shown here is derived from an EMBL/GenBank/DDBJ whole genome shotgun (WGS) entry which is preliminary data.</text>
</comment>
<keyword evidence="2" id="KW-1185">Reference proteome</keyword>
<evidence type="ECO:0008006" key="3">
    <source>
        <dbReference type="Google" id="ProtNLM"/>
    </source>
</evidence>
<sequence length="79" mass="8718">MLAKNYYPKYALGAELRPLPVIKEILAVLAGHHPALLAGWFDSTSRFLGGMRPRELVATDPLRVVAAARNMVDVQEHHG</sequence>